<organism evidence="3 4">
    <name type="scientific">Corynebacterium pollutisoli</name>
    <dbReference type="NCBI Taxonomy" id="1610489"/>
    <lineage>
        <taxon>Bacteria</taxon>
        <taxon>Bacillati</taxon>
        <taxon>Actinomycetota</taxon>
        <taxon>Actinomycetes</taxon>
        <taxon>Mycobacteriales</taxon>
        <taxon>Corynebacteriaceae</taxon>
        <taxon>Corynebacterium</taxon>
    </lineage>
</organism>
<evidence type="ECO:0000313" key="4">
    <source>
        <dbReference type="Proteomes" id="UP000193309"/>
    </source>
</evidence>
<feature type="compositionally biased region" description="Low complexity" evidence="1">
    <location>
        <begin position="40"/>
        <end position="58"/>
    </location>
</feature>
<evidence type="ECO:0000313" key="3">
    <source>
        <dbReference type="EMBL" id="SMG27131.1"/>
    </source>
</evidence>
<proteinExistence type="predicted"/>
<dbReference type="AlphaFoldDB" id="A0A1X7JGH5"/>
<accession>A0A1X7JGH5</accession>
<sequence>MTPITSLPRILGVALLAATLTACAGDSNEATPETVEVTVTDEATISPTEPPAESAEPSMGIPGSSFVDQISAVPETDAAPYSSSHIMPQQPGWQFVGPDGTYCEMYSEDSVLAMCTHQGEGDINAVSVRQGEPATTHNANRIFMATENTQPLQPGQRITTGPVSCAVAEGETRVMCAVDFYSFAVSTDGVELG</sequence>
<keyword evidence="2" id="KW-0732">Signal</keyword>
<feature type="region of interest" description="Disordered" evidence="1">
    <location>
        <begin position="40"/>
        <end position="66"/>
    </location>
</feature>
<dbReference type="EMBL" id="FXAR01000005">
    <property type="protein sequence ID" value="SMG27131.1"/>
    <property type="molecule type" value="Genomic_DNA"/>
</dbReference>
<protein>
    <submittedName>
        <fullName evidence="3">Uncharacterized protein</fullName>
    </submittedName>
</protein>
<feature type="signal peptide" evidence="2">
    <location>
        <begin position="1"/>
        <end position="24"/>
    </location>
</feature>
<gene>
    <name evidence="3" type="ORF">SAMN06295981_1562</name>
</gene>
<name>A0A1X7JGH5_9CORY</name>
<evidence type="ECO:0000256" key="2">
    <source>
        <dbReference type="SAM" id="SignalP"/>
    </source>
</evidence>
<dbReference type="OrthoDB" id="4410836at2"/>
<evidence type="ECO:0000256" key="1">
    <source>
        <dbReference type="SAM" id="MobiDB-lite"/>
    </source>
</evidence>
<feature type="chain" id="PRO_5039661984" evidence="2">
    <location>
        <begin position="25"/>
        <end position="193"/>
    </location>
</feature>
<dbReference type="Proteomes" id="UP000193309">
    <property type="component" value="Unassembled WGS sequence"/>
</dbReference>
<dbReference type="RefSeq" id="WP_085549685.1">
    <property type="nucleotide sequence ID" value="NZ_FXAR01000005.1"/>
</dbReference>
<keyword evidence="4" id="KW-1185">Reference proteome</keyword>
<reference evidence="4" key="1">
    <citation type="submission" date="2017-04" db="EMBL/GenBank/DDBJ databases">
        <authorList>
            <person name="Varghese N."/>
            <person name="Submissions S."/>
        </authorList>
    </citation>
    <scope>NUCLEOTIDE SEQUENCE [LARGE SCALE GENOMIC DNA]</scope>
    <source>
        <strain evidence="4">VDS</strain>
    </source>
</reference>
<dbReference type="STRING" id="1610489.SAMN06295981_1562"/>